<gene>
    <name evidence="2" type="ORF">EDC50_0274</name>
</gene>
<keyword evidence="3" id="KW-1185">Reference proteome</keyword>
<proteinExistence type="predicted"/>
<accession>A0A3N4VDL9</accession>
<protein>
    <submittedName>
        <fullName evidence="2">Type IV pilus assembly protein PilV</fullName>
    </submittedName>
</protein>
<dbReference type="Proteomes" id="UP000269708">
    <property type="component" value="Unassembled WGS sequence"/>
</dbReference>
<comment type="caution">
    <text evidence="2">The sequence shown here is derived from an EMBL/GenBank/DDBJ whole genome shotgun (WGS) entry which is preliminary data.</text>
</comment>
<dbReference type="EMBL" id="RKQN01000001">
    <property type="protein sequence ID" value="RPE81106.1"/>
    <property type="molecule type" value="Genomic_DNA"/>
</dbReference>
<evidence type="ECO:0000313" key="3">
    <source>
        <dbReference type="Proteomes" id="UP000269708"/>
    </source>
</evidence>
<reference evidence="2 3" key="1">
    <citation type="submission" date="2018-11" db="EMBL/GenBank/DDBJ databases">
        <title>Genomic Encyclopedia of Type Strains, Phase IV (KMG-IV): sequencing the most valuable type-strain genomes for metagenomic binning, comparative biology and taxonomic classification.</title>
        <authorList>
            <person name="Goeker M."/>
        </authorList>
    </citation>
    <scope>NUCLEOTIDE SEQUENCE [LARGE SCALE GENOMIC DNA]</scope>
    <source>
        <strain evidence="2 3">DSM 25623</strain>
    </source>
</reference>
<dbReference type="AlphaFoldDB" id="A0A3N4VDL9"/>
<sequence length="151" mass="15972">MRKVFSGPGRLAGASLLEVLIAVLVLAVGLLGVAALQAGALRNNQSAYERSEAVIQSYAILDVMRANRDAALAGNYNLAEWTCAPPAGGARADVERQAWIQNIRNSMGSSACVSISCGNNGCTVGVRWDDSRGSGDRQQLQTYSIKTSTRL</sequence>
<keyword evidence="1" id="KW-0472">Membrane</keyword>
<feature type="transmembrane region" description="Helical" evidence="1">
    <location>
        <begin position="20"/>
        <end position="41"/>
    </location>
</feature>
<name>A0A3N4VDL9_9GAMM</name>
<evidence type="ECO:0000256" key="1">
    <source>
        <dbReference type="SAM" id="Phobius"/>
    </source>
</evidence>
<dbReference type="OrthoDB" id="5298127at2"/>
<dbReference type="NCBIfam" id="TIGR02523">
    <property type="entry name" value="type_IV_pilV"/>
    <property type="match status" value="1"/>
</dbReference>
<evidence type="ECO:0000313" key="2">
    <source>
        <dbReference type="EMBL" id="RPE81106.1"/>
    </source>
</evidence>
<keyword evidence="1" id="KW-0812">Transmembrane</keyword>
<dbReference type="RefSeq" id="WP_123768688.1">
    <property type="nucleotide sequence ID" value="NZ_RKQN01000001.1"/>
</dbReference>
<organism evidence="2 3">
    <name type="scientific">Vulcaniibacterium tengchongense</name>
    <dbReference type="NCBI Taxonomy" id="1273429"/>
    <lineage>
        <taxon>Bacteria</taxon>
        <taxon>Pseudomonadati</taxon>
        <taxon>Pseudomonadota</taxon>
        <taxon>Gammaproteobacteria</taxon>
        <taxon>Lysobacterales</taxon>
        <taxon>Lysobacteraceae</taxon>
        <taxon>Vulcaniibacterium</taxon>
    </lineage>
</organism>
<keyword evidence="1" id="KW-1133">Transmembrane helix</keyword>
<dbReference type="InterPro" id="IPR013362">
    <property type="entry name" value="Pilus_4_PilV"/>
</dbReference>